<reference evidence="1 2" key="1">
    <citation type="submission" date="2019-01" db="EMBL/GenBank/DDBJ databases">
        <title>Draft genome sequences of three monokaryotic isolates of the white-rot basidiomycete fungus Dichomitus squalens.</title>
        <authorList>
            <consortium name="DOE Joint Genome Institute"/>
            <person name="Lopez S.C."/>
            <person name="Andreopoulos B."/>
            <person name="Pangilinan J."/>
            <person name="Lipzen A."/>
            <person name="Riley R."/>
            <person name="Ahrendt S."/>
            <person name="Ng V."/>
            <person name="Barry K."/>
            <person name="Daum C."/>
            <person name="Grigoriev I.V."/>
            <person name="Hilden K.S."/>
            <person name="Makela M.R."/>
            <person name="de Vries R.P."/>
        </authorList>
    </citation>
    <scope>NUCLEOTIDE SEQUENCE [LARGE SCALE GENOMIC DNA]</scope>
    <source>
        <strain evidence="1 2">CBS 464.89</strain>
    </source>
</reference>
<protein>
    <submittedName>
        <fullName evidence="1">Uncharacterized protein</fullName>
    </submittedName>
</protein>
<proteinExistence type="predicted"/>
<keyword evidence="2" id="KW-1185">Reference proteome</keyword>
<evidence type="ECO:0000313" key="2">
    <source>
        <dbReference type="Proteomes" id="UP000292082"/>
    </source>
</evidence>
<sequence>MSPIKYVSFYRLSFLTSRTHFRTRHAAKNMAQRRLLPIHRYTVENPRSTCRNIMFRRTLFIMTFLSCTSANCHEQRSS</sequence>
<dbReference type="Proteomes" id="UP000292082">
    <property type="component" value="Unassembled WGS sequence"/>
</dbReference>
<dbReference type="EMBL" id="ML145098">
    <property type="protein sequence ID" value="TBU61420.1"/>
    <property type="molecule type" value="Genomic_DNA"/>
</dbReference>
<accession>A0A4Q9Q2Y5</accession>
<name>A0A4Q9Q2Y5_9APHY</name>
<evidence type="ECO:0000313" key="1">
    <source>
        <dbReference type="EMBL" id="TBU61420.1"/>
    </source>
</evidence>
<organism evidence="1 2">
    <name type="scientific">Dichomitus squalens</name>
    <dbReference type="NCBI Taxonomy" id="114155"/>
    <lineage>
        <taxon>Eukaryota</taxon>
        <taxon>Fungi</taxon>
        <taxon>Dikarya</taxon>
        <taxon>Basidiomycota</taxon>
        <taxon>Agaricomycotina</taxon>
        <taxon>Agaricomycetes</taxon>
        <taxon>Polyporales</taxon>
        <taxon>Polyporaceae</taxon>
        <taxon>Dichomitus</taxon>
    </lineage>
</organism>
<dbReference type="AlphaFoldDB" id="A0A4Q9Q2Y5"/>
<gene>
    <name evidence="1" type="ORF">BD310DRAFT_920731</name>
</gene>